<keyword evidence="1" id="KW-0732">Signal</keyword>
<feature type="signal peptide" evidence="1">
    <location>
        <begin position="1"/>
        <end position="21"/>
    </location>
</feature>
<name>A0A975XTN2_9RHOO</name>
<dbReference type="EMBL" id="CP064782">
    <property type="protein sequence ID" value="QWT47895.1"/>
    <property type="molecule type" value="Genomic_DNA"/>
</dbReference>
<dbReference type="AlphaFoldDB" id="A0A975XTN2"/>
<feature type="chain" id="PRO_5037009452" description="Tetratricopeptide repeat protein" evidence="1">
    <location>
        <begin position="22"/>
        <end position="249"/>
    </location>
</feature>
<proteinExistence type="predicted"/>
<dbReference type="InterPro" id="IPR019734">
    <property type="entry name" value="TPR_rpt"/>
</dbReference>
<protein>
    <recommendedName>
        <fullName evidence="4">Tetratricopeptide repeat protein</fullName>
    </recommendedName>
</protein>
<evidence type="ECO:0000256" key="1">
    <source>
        <dbReference type="SAM" id="SignalP"/>
    </source>
</evidence>
<dbReference type="SMART" id="SM00028">
    <property type="entry name" value="TPR"/>
    <property type="match status" value="4"/>
</dbReference>
<evidence type="ECO:0000313" key="2">
    <source>
        <dbReference type="EMBL" id="QWT47895.1"/>
    </source>
</evidence>
<dbReference type="KEGG" id="aiq:Azoinq_08390"/>
<evidence type="ECO:0008006" key="4">
    <source>
        <dbReference type="Google" id="ProtNLM"/>
    </source>
</evidence>
<dbReference type="RefSeq" id="WP_216130071.1">
    <property type="nucleotide sequence ID" value="NZ_CP064782.1"/>
</dbReference>
<sequence>MSPLPYRAALFLAVCSFSCQAKDADITDLTNTKELGPCEQIKYIRYSQDGSEVQNPSGVIQKLSECLAVIPNAPANTKAAALTLRSIAYAQRREYGHAIKDREEALLLAPARSAWAIIGLAALYRENGQPEQALKMLQKMLQDNIGMTGKGTSPGMPSYYHLGVTLISLKRWPDAAEALSEGMSYQSNYLWAYAYRALAYDQMGLSSFALADMEKVRLLVNQKKEDDRSKTLQLLSEEPFAEIKKKYMK</sequence>
<organism evidence="2 3">
    <name type="scientific">Azospira inquinata</name>
    <dbReference type="NCBI Taxonomy" id="2785627"/>
    <lineage>
        <taxon>Bacteria</taxon>
        <taxon>Pseudomonadati</taxon>
        <taxon>Pseudomonadota</taxon>
        <taxon>Betaproteobacteria</taxon>
        <taxon>Rhodocyclales</taxon>
        <taxon>Rhodocyclaceae</taxon>
        <taxon>Azospira</taxon>
    </lineage>
</organism>
<gene>
    <name evidence="2" type="ORF">Azoinq_08390</name>
</gene>
<keyword evidence="3" id="KW-1185">Reference proteome</keyword>
<evidence type="ECO:0000313" key="3">
    <source>
        <dbReference type="Proteomes" id="UP000683428"/>
    </source>
</evidence>
<accession>A0A975XTN2</accession>
<dbReference type="Proteomes" id="UP000683428">
    <property type="component" value="Chromosome"/>
</dbReference>
<reference evidence="2" key="1">
    <citation type="submission" date="2020-11" db="EMBL/GenBank/DDBJ databases">
        <title>Azospira inquinata sp. nov.</title>
        <authorList>
            <person name="Moe W.M."/>
            <person name="Mikes M.C."/>
        </authorList>
    </citation>
    <scope>NUCLEOTIDE SEQUENCE</scope>
    <source>
        <strain evidence="2">Azo-3</strain>
    </source>
</reference>